<comment type="caution">
    <text evidence="2">The sequence shown here is derived from an EMBL/GenBank/DDBJ whole genome shotgun (WGS) entry which is preliminary data.</text>
</comment>
<keyword evidence="3" id="KW-1185">Reference proteome</keyword>
<organism evidence="2 3">
    <name type="scientific">Cryptotermes secundus</name>
    <dbReference type="NCBI Taxonomy" id="105785"/>
    <lineage>
        <taxon>Eukaryota</taxon>
        <taxon>Metazoa</taxon>
        <taxon>Ecdysozoa</taxon>
        <taxon>Arthropoda</taxon>
        <taxon>Hexapoda</taxon>
        <taxon>Insecta</taxon>
        <taxon>Pterygota</taxon>
        <taxon>Neoptera</taxon>
        <taxon>Polyneoptera</taxon>
        <taxon>Dictyoptera</taxon>
        <taxon>Blattodea</taxon>
        <taxon>Blattoidea</taxon>
        <taxon>Termitoidae</taxon>
        <taxon>Kalotermitidae</taxon>
        <taxon>Cryptotermitinae</taxon>
        <taxon>Cryptotermes</taxon>
    </lineage>
</organism>
<evidence type="ECO:0000313" key="3">
    <source>
        <dbReference type="Proteomes" id="UP000235965"/>
    </source>
</evidence>
<proteinExistence type="predicted"/>
<dbReference type="OrthoDB" id="6608749at2759"/>
<feature type="region of interest" description="Disordered" evidence="1">
    <location>
        <begin position="1"/>
        <end position="45"/>
    </location>
</feature>
<dbReference type="InParanoid" id="A0A2J7PHH6"/>
<dbReference type="EMBL" id="NEVH01025136">
    <property type="protein sequence ID" value="PNF15780.1"/>
    <property type="molecule type" value="Genomic_DNA"/>
</dbReference>
<sequence length="172" mass="19219">MMEEKDSFPYMDSNNGPANSPVMSEDSPASYNQINFERKETAVNPPINEKRMLDKAVQLSPNDLDETTSTGTIHKTLAAQELNHSFQIQHCPANQPTPNRRSLENEEAIEKADDIPLSIEVQAKSLGVTDKEISHETDKTDGNWPTEDQKPDESCGVQCLYCIMQCCDCTIL</sequence>
<feature type="region of interest" description="Disordered" evidence="1">
    <location>
        <begin position="129"/>
        <end position="149"/>
    </location>
</feature>
<accession>A0A2J7PHH6</accession>
<gene>
    <name evidence="2" type="ORF">B7P43_G10441</name>
</gene>
<reference evidence="2 3" key="1">
    <citation type="submission" date="2017-12" db="EMBL/GenBank/DDBJ databases">
        <title>Hemimetabolous genomes reveal molecular basis of termite eusociality.</title>
        <authorList>
            <person name="Harrison M.C."/>
            <person name="Jongepier E."/>
            <person name="Robertson H.M."/>
            <person name="Arning N."/>
            <person name="Bitard-Feildel T."/>
            <person name="Chao H."/>
            <person name="Childers C.P."/>
            <person name="Dinh H."/>
            <person name="Doddapaneni H."/>
            <person name="Dugan S."/>
            <person name="Gowin J."/>
            <person name="Greiner C."/>
            <person name="Han Y."/>
            <person name="Hu H."/>
            <person name="Hughes D.S.T."/>
            <person name="Huylmans A.-K."/>
            <person name="Kemena C."/>
            <person name="Kremer L.P.M."/>
            <person name="Lee S.L."/>
            <person name="Lopez-Ezquerra A."/>
            <person name="Mallet L."/>
            <person name="Monroy-Kuhn J.M."/>
            <person name="Moser A."/>
            <person name="Murali S.C."/>
            <person name="Muzny D.M."/>
            <person name="Otani S."/>
            <person name="Piulachs M.-D."/>
            <person name="Poelchau M."/>
            <person name="Qu J."/>
            <person name="Schaub F."/>
            <person name="Wada-Katsumata A."/>
            <person name="Worley K.C."/>
            <person name="Xie Q."/>
            <person name="Ylla G."/>
            <person name="Poulsen M."/>
            <person name="Gibbs R.A."/>
            <person name="Schal C."/>
            <person name="Richards S."/>
            <person name="Belles X."/>
            <person name="Korb J."/>
            <person name="Bornberg-Bauer E."/>
        </authorList>
    </citation>
    <scope>NUCLEOTIDE SEQUENCE [LARGE SCALE GENOMIC DNA]</scope>
    <source>
        <tissue evidence="2">Whole body</tissue>
    </source>
</reference>
<evidence type="ECO:0000313" key="2">
    <source>
        <dbReference type="EMBL" id="PNF15780.1"/>
    </source>
</evidence>
<dbReference type="Proteomes" id="UP000235965">
    <property type="component" value="Unassembled WGS sequence"/>
</dbReference>
<dbReference type="EMBL" id="NEVH01025136">
    <property type="protein sequence ID" value="PNF15778.1"/>
    <property type="molecule type" value="Genomic_DNA"/>
</dbReference>
<evidence type="ECO:0000256" key="1">
    <source>
        <dbReference type="SAM" id="MobiDB-lite"/>
    </source>
</evidence>
<dbReference type="EMBL" id="NEVH01025136">
    <property type="protein sequence ID" value="PNF15779.1"/>
    <property type="molecule type" value="Genomic_DNA"/>
</dbReference>
<feature type="compositionally biased region" description="Polar residues" evidence="1">
    <location>
        <begin position="12"/>
        <end position="35"/>
    </location>
</feature>
<dbReference type="AlphaFoldDB" id="A0A2J7PHH6"/>
<protein>
    <submittedName>
        <fullName evidence="2">Uncharacterized protein</fullName>
    </submittedName>
</protein>
<name>A0A2J7PHH6_9NEOP</name>